<evidence type="ECO:0000256" key="5">
    <source>
        <dbReference type="ARBA" id="ARBA00022692"/>
    </source>
</evidence>
<evidence type="ECO:0000259" key="17">
    <source>
        <dbReference type="Pfam" id="PF02163"/>
    </source>
</evidence>
<dbReference type="PIRSF" id="PIRSF006404">
    <property type="entry name" value="UCP006404_Pept_M50_CBS"/>
    <property type="match status" value="1"/>
</dbReference>
<dbReference type="EMBL" id="PVTI01000023">
    <property type="protein sequence ID" value="PRY54866.1"/>
    <property type="molecule type" value="Genomic_DNA"/>
</dbReference>
<keyword evidence="9 14" id="KW-0862">Zinc</keyword>
<dbReference type="Proteomes" id="UP000237822">
    <property type="component" value="Unassembled WGS sequence"/>
</dbReference>
<dbReference type="RefSeq" id="WP_106298409.1">
    <property type="nucleotide sequence ID" value="NZ_PVTI01000023.1"/>
</dbReference>
<dbReference type="CDD" id="cd06164">
    <property type="entry name" value="S2P-M50_SpoIVFB_CBS"/>
    <property type="match status" value="1"/>
</dbReference>
<dbReference type="InterPro" id="IPR008915">
    <property type="entry name" value="Peptidase_M50"/>
</dbReference>
<keyword evidence="5 14" id="KW-0812">Transmembrane</keyword>
<proteinExistence type="inferred from homology"/>
<dbReference type="Pfam" id="PF02163">
    <property type="entry name" value="Peptidase_M50"/>
    <property type="match status" value="1"/>
</dbReference>
<evidence type="ECO:0000313" key="19">
    <source>
        <dbReference type="Proteomes" id="UP000237822"/>
    </source>
</evidence>
<dbReference type="AlphaFoldDB" id="A0A2T0UAB6"/>
<dbReference type="PANTHER" id="PTHR39188:SF3">
    <property type="entry name" value="STAGE IV SPORULATION PROTEIN FB"/>
    <property type="match status" value="1"/>
</dbReference>
<evidence type="ECO:0000256" key="3">
    <source>
        <dbReference type="ARBA" id="ARBA00022475"/>
    </source>
</evidence>
<evidence type="ECO:0000256" key="13">
    <source>
        <dbReference type="ARBA" id="ARBA00023136"/>
    </source>
</evidence>
<reference evidence="18 19" key="1">
    <citation type="submission" date="2018-03" db="EMBL/GenBank/DDBJ databases">
        <title>Genomic Encyclopedia of Archaeal and Bacterial Type Strains, Phase II (KMG-II): from individual species to whole genera.</title>
        <authorList>
            <person name="Goeker M."/>
        </authorList>
    </citation>
    <scope>NUCLEOTIDE SEQUENCE [LARGE SCALE GENOMIC DNA]</scope>
    <source>
        <strain evidence="18 19">ATCC BAA-1496</strain>
    </source>
</reference>
<dbReference type="GO" id="GO:0008237">
    <property type="term" value="F:metallopeptidase activity"/>
    <property type="evidence" value="ECO:0007669"/>
    <property type="project" value="UniProtKB-UniRule"/>
</dbReference>
<feature type="transmembrane region" description="Helical" evidence="14">
    <location>
        <begin position="141"/>
        <end position="161"/>
    </location>
</feature>
<dbReference type="InterPro" id="IPR016483">
    <property type="entry name" value="UCP006404_Pept_M50_CBS"/>
</dbReference>
<feature type="domain" description="Peptidase M50" evidence="17">
    <location>
        <begin position="135"/>
        <end position="180"/>
    </location>
</feature>
<keyword evidence="3 14" id="KW-1003">Cell membrane</keyword>
<feature type="active site" evidence="15">
    <location>
        <position position="70"/>
    </location>
</feature>
<evidence type="ECO:0000256" key="16">
    <source>
        <dbReference type="PIRSR" id="PIRSR006404-2"/>
    </source>
</evidence>
<dbReference type="GO" id="GO:0005886">
    <property type="term" value="C:plasma membrane"/>
    <property type="evidence" value="ECO:0007669"/>
    <property type="project" value="UniProtKB-SubCell"/>
</dbReference>
<evidence type="ECO:0000256" key="15">
    <source>
        <dbReference type="PIRSR" id="PIRSR006404-1"/>
    </source>
</evidence>
<comment type="subcellular location">
    <subcellularLocation>
        <location evidence="1 14">Cell membrane</location>
        <topology evidence="1 14">Multi-pass membrane protein</topology>
    </subcellularLocation>
</comment>
<evidence type="ECO:0000256" key="9">
    <source>
        <dbReference type="ARBA" id="ARBA00022833"/>
    </source>
</evidence>
<evidence type="ECO:0000256" key="11">
    <source>
        <dbReference type="ARBA" id="ARBA00023049"/>
    </source>
</evidence>
<comment type="similarity">
    <text evidence="2 14">Belongs to the peptidase M50B family.</text>
</comment>
<feature type="binding site" evidence="16">
    <location>
        <position position="164"/>
    </location>
    <ligand>
        <name>Zn(2+)</name>
        <dbReference type="ChEBI" id="CHEBI:29105"/>
        <note>catalytic</note>
    </ligand>
</feature>
<keyword evidence="6 14" id="KW-0479">Metal-binding</keyword>
<protein>
    <recommendedName>
        <fullName evidence="14">Zinc metalloprotease</fullName>
    </recommendedName>
</protein>
<evidence type="ECO:0000256" key="4">
    <source>
        <dbReference type="ARBA" id="ARBA00022670"/>
    </source>
</evidence>
<comment type="caution">
    <text evidence="18">The sequence shown here is derived from an EMBL/GenBank/DDBJ whole genome shotgun (WGS) entry which is preliminary data.</text>
</comment>
<evidence type="ECO:0000256" key="1">
    <source>
        <dbReference type="ARBA" id="ARBA00004651"/>
    </source>
</evidence>
<evidence type="ECO:0000256" key="2">
    <source>
        <dbReference type="ARBA" id="ARBA00007931"/>
    </source>
</evidence>
<feature type="binding site" evidence="16">
    <location>
        <position position="69"/>
    </location>
    <ligand>
        <name>Zn(2+)</name>
        <dbReference type="ChEBI" id="CHEBI:29105"/>
        <note>catalytic</note>
    </ligand>
</feature>
<feature type="transmembrane region" description="Helical" evidence="14">
    <location>
        <begin position="51"/>
        <end position="68"/>
    </location>
</feature>
<evidence type="ECO:0000256" key="8">
    <source>
        <dbReference type="ARBA" id="ARBA00022801"/>
    </source>
</evidence>
<evidence type="ECO:0000313" key="18">
    <source>
        <dbReference type="EMBL" id="PRY54866.1"/>
    </source>
</evidence>
<keyword evidence="8 14" id="KW-0378">Hydrolase</keyword>
<feature type="binding site" evidence="16">
    <location>
        <position position="73"/>
    </location>
    <ligand>
        <name>Zn(2+)</name>
        <dbReference type="ChEBI" id="CHEBI:29105"/>
        <note>catalytic</note>
    </ligand>
</feature>
<dbReference type="GO" id="GO:0046872">
    <property type="term" value="F:metal ion binding"/>
    <property type="evidence" value="ECO:0007669"/>
    <property type="project" value="UniProtKB-UniRule"/>
</dbReference>
<keyword evidence="11 14" id="KW-0482">Metalloprotease</keyword>
<evidence type="ECO:0000256" key="7">
    <source>
        <dbReference type="ARBA" id="ARBA00022737"/>
    </source>
</evidence>
<name>A0A2T0UAB6_9MICO</name>
<sequence length="368" mass="37869">MSAPATETTPSGLVIARIGGVPVVIGASWLLLAAVITFVVGSGSPELGSTAYLLGGVYAVALLVSVLVHEGAHAAAARGVGLPVHRVVADLWGGHTAYDGRLSTPGKAALIAIVGPISNFALGAVAWVASNAVTADIPQRMLFGVAFVNVLLAAFNLLPGLPLDGGQLVDALVWKVTGSRETGLIAAGWTGRVVTVGVLLWFVVRPLVLGHQPSLTSLIWMALVGMFMWQGATAAIRTGQARRMLGRGTVAQVVRPVPVVRAGDVLETTAATGGLAVVVDDRGAPQSLVFPQDAANVPRDRWVSTPVSALARVQPAGWVATTRRDDDLTEVVTAIQESQSPVVVAVDEAGRVLGIATVEAVNAVLEGR</sequence>
<dbReference type="GO" id="GO:0006508">
    <property type="term" value="P:proteolysis"/>
    <property type="evidence" value="ECO:0007669"/>
    <property type="project" value="UniProtKB-KW"/>
</dbReference>
<feature type="transmembrane region" description="Helical" evidence="14">
    <location>
        <begin position="12"/>
        <end position="39"/>
    </location>
</feature>
<comment type="cofactor">
    <cofactor evidence="14 16">
        <name>Zn(2+)</name>
        <dbReference type="ChEBI" id="CHEBI:29105"/>
    </cofactor>
    <text evidence="14 16">Binds 1 zinc ion per subunit.</text>
</comment>
<organism evidence="18 19">
    <name type="scientific">Knoellia remsis</name>
    <dbReference type="NCBI Taxonomy" id="407159"/>
    <lineage>
        <taxon>Bacteria</taxon>
        <taxon>Bacillati</taxon>
        <taxon>Actinomycetota</taxon>
        <taxon>Actinomycetes</taxon>
        <taxon>Micrococcales</taxon>
        <taxon>Intrasporangiaceae</taxon>
        <taxon>Knoellia</taxon>
    </lineage>
</organism>
<keyword evidence="4 14" id="KW-0645">Protease</keyword>
<evidence type="ECO:0000256" key="10">
    <source>
        <dbReference type="ARBA" id="ARBA00022989"/>
    </source>
</evidence>
<evidence type="ECO:0000256" key="12">
    <source>
        <dbReference type="ARBA" id="ARBA00023122"/>
    </source>
</evidence>
<keyword evidence="13 14" id="KW-0472">Membrane</keyword>
<keyword evidence="10 14" id="KW-1133">Transmembrane helix</keyword>
<dbReference type="SUPFAM" id="SSF54631">
    <property type="entry name" value="CBS-domain pair"/>
    <property type="match status" value="1"/>
</dbReference>
<feature type="transmembrane region" description="Helical" evidence="14">
    <location>
        <begin position="182"/>
        <end position="203"/>
    </location>
</feature>
<feature type="transmembrane region" description="Helical" evidence="14">
    <location>
        <begin position="215"/>
        <end position="236"/>
    </location>
</feature>
<gene>
    <name evidence="18" type="ORF">BCF74_12340</name>
</gene>
<keyword evidence="19" id="KW-1185">Reference proteome</keyword>
<keyword evidence="7" id="KW-0677">Repeat</keyword>
<feature type="transmembrane region" description="Helical" evidence="14">
    <location>
        <begin position="108"/>
        <end position="129"/>
    </location>
</feature>
<dbReference type="PANTHER" id="PTHR39188">
    <property type="entry name" value="MEMBRANE-ASSOCIATED ZINC METALLOPROTEASE M50B"/>
    <property type="match status" value="1"/>
</dbReference>
<accession>A0A2T0UAB6</accession>
<dbReference type="InterPro" id="IPR046342">
    <property type="entry name" value="CBS_dom_sf"/>
</dbReference>
<keyword evidence="12" id="KW-0129">CBS domain</keyword>
<evidence type="ECO:0000256" key="6">
    <source>
        <dbReference type="ARBA" id="ARBA00022723"/>
    </source>
</evidence>
<evidence type="ECO:0000256" key="14">
    <source>
        <dbReference type="PIRNR" id="PIRNR006404"/>
    </source>
</evidence>